<proteinExistence type="predicted"/>
<gene>
    <name evidence="1" type="ORF">PHACADRAFT_264265</name>
</gene>
<dbReference type="InParanoid" id="K5VVF2"/>
<reference evidence="1 2" key="1">
    <citation type="journal article" date="2012" name="BMC Genomics">
        <title>Comparative genomics of the white-rot fungi, Phanerochaete carnosa and P. chrysosporium, to elucidate the genetic basis of the distinct wood types they colonize.</title>
        <authorList>
            <person name="Suzuki H."/>
            <person name="MacDonald J."/>
            <person name="Syed K."/>
            <person name="Salamov A."/>
            <person name="Hori C."/>
            <person name="Aerts A."/>
            <person name="Henrissat B."/>
            <person name="Wiebenga A."/>
            <person name="vanKuyk P.A."/>
            <person name="Barry K."/>
            <person name="Lindquist E."/>
            <person name="LaButti K."/>
            <person name="Lapidus A."/>
            <person name="Lucas S."/>
            <person name="Coutinho P."/>
            <person name="Gong Y."/>
            <person name="Samejima M."/>
            <person name="Mahadevan R."/>
            <person name="Abou-Zaid M."/>
            <person name="de Vries R.P."/>
            <person name="Igarashi K."/>
            <person name="Yadav J.S."/>
            <person name="Grigoriev I.V."/>
            <person name="Master E.R."/>
        </authorList>
    </citation>
    <scope>NUCLEOTIDE SEQUENCE [LARGE SCALE GENOMIC DNA]</scope>
    <source>
        <strain evidence="1 2">HHB-10118-sp</strain>
    </source>
</reference>
<organism evidence="1 2">
    <name type="scientific">Phanerochaete carnosa (strain HHB-10118-sp)</name>
    <name type="common">White-rot fungus</name>
    <name type="synonym">Peniophora carnosa</name>
    <dbReference type="NCBI Taxonomy" id="650164"/>
    <lineage>
        <taxon>Eukaryota</taxon>
        <taxon>Fungi</taxon>
        <taxon>Dikarya</taxon>
        <taxon>Basidiomycota</taxon>
        <taxon>Agaricomycotina</taxon>
        <taxon>Agaricomycetes</taxon>
        <taxon>Polyporales</taxon>
        <taxon>Phanerochaetaceae</taxon>
        <taxon>Phanerochaete</taxon>
    </lineage>
</organism>
<accession>K5VVF2</accession>
<dbReference type="KEGG" id="pco:PHACADRAFT_264265"/>
<name>K5VVF2_PHACS</name>
<dbReference type="RefSeq" id="XP_007401041.1">
    <property type="nucleotide sequence ID" value="XM_007400979.1"/>
</dbReference>
<evidence type="ECO:0000313" key="2">
    <source>
        <dbReference type="Proteomes" id="UP000008370"/>
    </source>
</evidence>
<dbReference type="GeneID" id="18918779"/>
<dbReference type="Proteomes" id="UP000008370">
    <property type="component" value="Unassembled WGS sequence"/>
</dbReference>
<evidence type="ECO:0000313" key="1">
    <source>
        <dbReference type="EMBL" id="EKM50780.1"/>
    </source>
</evidence>
<protein>
    <submittedName>
        <fullName evidence="1">Uncharacterized protein</fullName>
    </submittedName>
</protein>
<dbReference type="EMBL" id="JH930478">
    <property type="protein sequence ID" value="EKM50780.1"/>
    <property type="molecule type" value="Genomic_DNA"/>
</dbReference>
<sequence>MRREFAALADCCLPRIENSAVLARLDRAVKHHKPETSPRLWQLPLVEWVPQVGLGETLRITHALVA</sequence>
<dbReference type="AlphaFoldDB" id="K5VVF2"/>
<dbReference type="HOGENOM" id="CLU_2855973_0_0_1"/>
<keyword evidence="2" id="KW-1185">Reference proteome</keyword>